<keyword evidence="3" id="KW-1185">Reference proteome</keyword>
<reference evidence="2" key="1">
    <citation type="journal article" date="2023" name="Mol. Phylogenet. Evol.">
        <title>Genome-scale phylogeny and comparative genomics of the fungal order Sordariales.</title>
        <authorList>
            <person name="Hensen N."/>
            <person name="Bonometti L."/>
            <person name="Westerberg I."/>
            <person name="Brannstrom I.O."/>
            <person name="Guillou S."/>
            <person name="Cros-Aarteil S."/>
            <person name="Calhoun S."/>
            <person name="Haridas S."/>
            <person name="Kuo A."/>
            <person name="Mondo S."/>
            <person name="Pangilinan J."/>
            <person name="Riley R."/>
            <person name="LaButti K."/>
            <person name="Andreopoulos B."/>
            <person name="Lipzen A."/>
            <person name="Chen C."/>
            <person name="Yan M."/>
            <person name="Daum C."/>
            <person name="Ng V."/>
            <person name="Clum A."/>
            <person name="Steindorff A."/>
            <person name="Ohm R.A."/>
            <person name="Martin F."/>
            <person name="Silar P."/>
            <person name="Natvig D.O."/>
            <person name="Lalanne C."/>
            <person name="Gautier V."/>
            <person name="Ament-Velasquez S.L."/>
            <person name="Kruys A."/>
            <person name="Hutchinson M.I."/>
            <person name="Powell A.J."/>
            <person name="Barry K."/>
            <person name="Miller A.N."/>
            <person name="Grigoriev I.V."/>
            <person name="Debuchy R."/>
            <person name="Gladieux P."/>
            <person name="Hiltunen Thoren M."/>
            <person name="Johannesson H."/>
        </authorList>
    </citation>
    <scope>NUCLEOTIDE SEQUENCE</scope>
    <source>
        <strain evidence="2">CBS 538.74</strain>
    </source>
</reference>
<keyword evidence="1" id="KW-1133">Transmembrane helix</keyword>
<keyword evidence="1" id="KW-0472">Membrane</keyword>
<feature type="transmembrane region" description="Helical" evidence="1">
    <location>
        <begin position="403"/>
        <end position="421"/>
    </location>
</feature>
<accession>A0AAN6ZSV0</accession>
<name>A0AAN6ZSV0_9PEZI</name>
<feature type="transmembrane region" description="Helical" evidence="1">
    <location>
        <begin position="166"/>
        <end position="188"/>
    </location>
</feature>
<sequence length="475" mass="53558">MDAESRLPSCSRDENLDCRAEFKLPSSIRESTVSRYVILAVLAIGLGLAAVFFGVTMAVIARYVATDNTGFEPENPEFALYKNSRFKECYNLVPDATNCSAIRSGLGALATRIPEGFGYVDRYNGWNTFTGDEYHAHPPIYDWCQIVSCFNGFKIIPSTARPSATILSTMACWWAVMMTSASALGHTGKQIWAAFSKKRQKPCRGLKELSIFDWVLLAYDICGPIFWWWLSFGQFAADPTMSTTLAITTWVTTWKLASVVRFHPYSCALPGGRRAKRNIIWALHAMTVLQWAAGVYVMVVYLGDLSYQGSTLQSYDCVASRIPDAPGSTSCSVADLCSKATLFRGAEFTYEDTYYVGGRYNLIAYFWIWTLMALMPFIFLLMTWKAKEDLRDTWRVFNPGPSVYLTFASFISLAYAVAYAVNLVQTWNSPRDREGPFTFHPECNALHVPLSPWRDYFDLGEYARAYRIAKMVFNA</sequence>
<comment type="caution">
    <text evidence="2">The sequence shown here is derived from an EMBL/GenBank/DDBJ whole genome shotgun (WGS) entry which is preliminary data.</text>
</comment>
<proteinExistence type="predicted"/>
<dbReference type="Proteomes" id="UP001302745">
    <property type="component" value="Unassembled WGS sequence"/>
</dbReference>
<reference evidence="2" key="2">
    <citation type="submission" date="2023-05" db="EMBL/GenBank/DDBJ databases">
        <authorList>
            <consortium name="Lawrence Berkeley National Laboratory"/>
            <person name="Steindorff A."/>
            <person name="Hensen N."/>
            <person name="Bonometti L."/>
            <person name="Westerberg I."/>
            <person name="Brannstrom I.O."/>
            <person name="Guillou S."/>
            <person name="Cros-Aarteil S."/>
            <person name="Calhoun S."/>
            <person name="Haridas S."/>
            <person name="Kuo A."/>
            <person name="Mondo S."/>
            <person name="Pangilinan J."/>
            <person name="Riley R."/>
            <person name="Labutti K."/>
            <person name="Andreopoulos B."/>
            <person name="Lipzen A."/>
            <person name="Chen C."/>
            <person name="Yanf M."/>
            <person name="Daum C."/>
            <person name="Ng V."/>
            <person name="Clum A."/>
            <person name="Ohm R."/>
            <person name="Martin F."/>
            <person name="Silar P."/>
            <person name="Natvig D."/>
            <person name="Lalanne C."/>
            <person name="Gautier V."/>
            <person name="Ament-Velasquez S.L."/>
            <person name="Kruys A."/>
            <person name="Hutchinson M.I."/>
            <person name="Powell A.J."/>
            <person name="Barry K."/>
            <person name="Miller A.N."/>
            <person name="Grigoriev I.V."/>
            <person name="Debuchy R."/>
            <person name="Gladieux P."/>
            <person name="Thoren M.H."/>
            <person name="Johannesson H."/>
        </authorList>
    </citation>
    <scope>NUCLEOTIDE SEQUENCE</scope>
    <source>
        <strain evidence="2">CBS 538.74</strain>
    </source>
</reference>
<feature type="transmembrane region" description="Helical" evidence="1">
    <location>
        <begin position="362"/>
        <end position="382"/>
    </location>
</feature>
<gene>
    <name evidence="2" type="ORF">C8A00DRAFT_46742</name>
</gene>
<evidence type="ECO:0000313" key="3">
    <source>
        <dbReference type="Proteomes" id="UP001302745"/>
    </source>
</evidence>
<feature type="transmembrane region" description="Helical" evidence="1">
    <location>
        <begin position="281"/>
        <end position="302"/>
    </location>
</feature>
<evidence type="ECO:0000313" key="2">
    <source>
        <dbReference type="EMBL" id="KAK4149677.1"/>
    </source>
</evidence>
<organism evidence="2 3">
    <name type="scientific">Chaetomidium leptoderma</name>
    <dbReference type="NCBI Taxonomy" id="669021"/>
    <lineage>
        <taxon>Eukaryota</taxon>
        <taxon>Fungi</taxon>
        <taxon>Dikarya</taxon>
        <taxon>Ascomycota</taxon>
        <taxon>Pezizomycotina</taxon>
        <taxon>Sordariomycetes</taxon>
        <taxon>Sordariomycetidae</taxon>
        <taxon>Sordariales</taxon>
        <taxon>Chaetomiaceae</taxon>
        <taxon>Chaetomidium</taxon>
    </lineage>
</organism>
<evidence type="ECO:0000256" key="1">
    <source>
        <dbReference type="SAM" id="Phobius"/>
    </source>
</evidence>
<keyword evidence="1" id="KW-0812">Transmembrane</keyword>
<feature type="transmembrane region" description="Helical" evidence="1">
    <location>
        <begin position="209"/>
        <end position="229"/>
    </location>
</feature>
<feature type="transmembrane region" description="Helical" evidence="1">
    <location>
        <begin position="36"/>
        <end position="65"/>
    </location>
</feature>
<dbReference type="AlphaFoldDB" id="A0AAN6ZSV0"/>
<dbReference type="EMBL" id="MU857135">
    <property type="protein sequence ID" value="KAK4149677.1"/>
    <property type="molecule type" value="Genomic_DNA"/>
</dbReference>
<protein>
    <submittedName>
        <fullName evidence="2">Uncharacterized protein</fullName>
    </submittedName>
</protein>